<evidence type="ECO:0000256" key="6">
    <source>
        <dbReference type="ARBA" id="ARBA00022989"/>
    </source>
</evidence>
<evidence type="ECO:0000256" key="8">
    <source>
        <dbReference type="SAM" id="Phobius"/>
    </source>
</evidence>
<dbReference type="GO" id="GO:0022857">
    <property type="term" value="F:transmembrane transporter activity"/>
    <property type="evidence" value="ECO:0007669"/>
    <property type="project" value="InterPro"/>
</dbReference>
<comment type="similarity">
    <text evidence="2">Belongs to the binding-protein-dependent transport system permease family. FecCD subfamily.</text>
</comment>
<evidence type="ECO:0000256" key="5">
    <source>
        <dbReference type="ARBA" id="ARBA00022692"/>
    </source>
</evidence>
<feature type="transmembrane region" description="Helical" evidence="8">
    <location>
        <begin position="186"/>
        <end position="206"/>
    </location>
</feature>
<dbReference type="Gene3D" id="1.10.3470.10">
    <property type="entry name" value="ABC transporter involved in vitamin B12 uptake, BtuC"/>
    <property type="match status" value="1"/>
</dbReference>
<feature type="transmembrane region" description="Helical" evidence="8">
    <location>
        <begin position="113"/>
        <end position="135"/>
    </location>
</feature>
<dbReference type="RefSeq" id="WP_069328440.1">
    <property type="nucleotide sequence ID" value="NZ_MDER01000051.1"/>
</dbReference>
<evidence type="ECO:0000256" key="3">
    <source>
        <dbReference type="ARBA" id="ARBA00022448"/>
    </source>
</evidence>
<dbReference type="SUPFAM" id="SSF81345">
    <property type="entry name" value="ABC transporter involved in vitamin B12 uptake, BtuC"/>
    <property type="match status" value="1"/>
</dbReference>
<keyword evidence="7 8" id="KW-0472">Membrane</keyword>
<reference evidence="9 10" key="1">
    <citation type="submission" date="2016-08" db="EMBL/GenBank/DDBJ databases">
        <title>Genome sequencing of Paenibacillus sp. TI45-13ar, isolated from Korean traditional nuruk.</title>
        <authorList>
            <person name="Kim S.-J."/>
        </authorList>
    </citation>
    <scope>NUCLEOTIDE SEQUENCE [LARGE SCALE GENOMIC DNA]</scope>
    <source>
        <strain evidence="9 10">TI45-13ar</strain>
    </source>
</reference>
<keyword evidence="5 8" id="KW-0812">Transmembrane</keyword>
<feature type="transmembrane region" description="Helical" evidence="8">
    <location>
        <begin position="54"/>
        <end position="77"/>
    </location>
</feature>
<dbReference type="EMBL" id="MDER01000051">
    <property type="protein sequence ID" value="ODP27588.1"/>
    <property type="molecule type" value="Genomic_DNA"/>
</dbReference>
<evidence type="ECO:0000313" key="10">
    <source>
        <dbReference type="Proteomes" id="UP000094578"/>
    </source>
</evidence>
<evidence type="ECO:0000256" key="1">
    <source>
        <dbReference type="ARBA" id="ARBA00004651"/>
    </source>
</evidence>
<dbReference type="PANTHER" id="PTHR30472">
    <property type="entry name" value="FERRIC ENTEROBACTIN TRANSPORT SYSTEM PERMEASE PROTEIN"/>
    <property type="match status" value="1"/>
</dbReference>
<dbReference type="PANTHER" id="PTHR30472:SF1">
    <property type="entry name" value="FE(3+) DICITRATE TRANSPORT SYSTEM PERMEASE PROTEIN FECC-RELATED"/>
    <property type="match status" value="1"/>
</dbReference>
<accession>A0A1E3L1D1</accession>
<organism evidence="9 10">
    <name type="scientific">Paenibacillus nuruki</name>
    <dbReference type="NCBI Taxonomy" id="1886670"/>
    <lineage>
        <taxon>Bacteria</taxon>
        <taxon>Bacillati</taxon>
        <taxon>Bacillota</taxon>
        <taxon>Bacilli</taxon>
        <taxon>Bacillales</taxon>
        <taxon>Paenibacillaceae</taxon>
        <taxon>Paenibacillus</taxon>
    </lineage>
</organism>
<dbReference type="CDD" id="cd06550">
    <property type="entry name" value="TM_ABC_iron-siderophores_like"/>
    <property type="match status" value="1"/>
</dbReference>
<keyword evidence="6 8" id="KW-1133">Transmembrane helix</keyword>
<keyword evidence="10" id="KW-1185">Reference proteome</keyword>
<comment type="caution">
    <text evidence="9">The sequence shown here is derived from an EMBL/GenBank/DDBJ whole genome shotgun (WGS) entry which is preliminary data.</text>
</comment>
<dbReference type="STRING" id="1886670.PTI45_03043"/>
<keyword evidence="4" id="KW-1003">Cell membrane</keyword>
<comment type="subcellular location">
    <subcellularLocation>
        <location evidence="1">Cell membrane</location>
        <topology evidence="1">Multi-pass membrane protein</topology>
    </subcellularLocation>
</comment>
<dbReference type="PATRIC" id="fig|1886670.3.peg.3091"/>
<dbReference type="GO" id="GO:0005886">
    <property type="term" value="C:plasma membrane"/>
    <property type="evidence" value="ECO:0007669"/>
    <property type="project" value="UniProtKB-SubCell"/>
</dbReference>
<dbReference type="AlphaFoldDB" id="A0A1E3L1D1"/>
<name>A0A1E3L1D1_9BACL</name>
<proteinExistence type="inferred from homology"/>
<dbReference type="InterPro" id="IPR037294">
    <property type="entry name" value="ABC_BtuC-like"/>
</dbReference>
<feature type="transmembrane region" description="Helical" evidence="8">
    <location>
        <begin position="268"/>
        <end position="288"/>
    </location>
</feature>
<evidence type="ECO:0000256" key="4">
    <source>
        <dbReference type="ARBA" id="ARBA00022475"/>
    </source>
</evidence>
<dbReference type="Proteomes" id="UP000094578">
    <property type="component" value="Unassembled WGS sequence"/>
</dbReference>
<feature type="transmembrane region" description="Helical" evidence="8">
    <location>
        <begin position="20"/>
        <end position="42"/>
    </location>
</feature>
<evidence type="ECO:0000256" key="7">
    <source>
        <dbReference type="ARBA" id="ARBA00023136"/>
    </source>
</evidence>
<keyword evidence="3" id="KW-0813">Transport</keyword>
<dbReference type="Pfam" id="PF01032">
    <property type="entry name" value="FecCD"/>
    <property type="match status" value="1"/>
</dbReference>
<sequence>MSRSTAIPTTSVTPKHVPHYMMMVLIIGVILVIIECYFSVRINREHMYSQTGSLFRTLGCILVGACLAVSGTVMQYISRNTMTSPSTMGLTQGTALALCIIIIFLPSLSQWMIMIWAIAGAAIGGFVAYSIGNLLPWKVKSLRQISGGIAAVFLITVISMIIYSSYSTIDYIDHLVNPTILGDPRFTIWVLLPVTVGAIVICWLLSLRVPSRSATTRFFSLSWATIICMLMVILMTGISTMLAGPLGLVGIIIPSILRFFFHQPPIRWLILGSSIYGAVLILGLDILSHTIDPIFDIAVMPITVIIGAPFLIYQISKEIERNLLRYS</sequence>
<evidence type="ECO:0000313" key="9">
    <source>
        <dbReference type="EMBL" id="ODP27588.1"/>
    </source>
</evidence>
<gene>
    <name evidence="9" type="ORF">PTI45_03043</name>
</gene>
<feature type="transmembrane region" description="Helical" evidence="8">
    <location>
        <begin position="147"/>
        <end position="166"/>
    </location>
</feature>
<feature type="transmembrane region" description="Helical" evidence="8">
    <location>
        <begin position="218"/>
        <end position="236"/>
    </location>
</feature>
<dbReference type="InterPro" id="IPR000522">
    <property type="entry name" value="ABC_transptr_permease_BtuC"/>
</dbReference>
<evidence type="ECO:0000256" key="2">
    <source>
        <dbReference type="ARBA" id="ARBA00007935"/>
    </source>
</evidence>
<dbReference type="GO" id="GO:0033214">
    <property type="term" value="P:siderophore-iron import into cell"/>
    <property type="evidence" value="ECO:0007669"/>
    <property type="project" value="TreeGrafter"/>
</dbReference>
<feature type="transmembrane region" description="Helical" evidence="8">
    <location>
        <begin position="242"/>
        <end position="261"/>
    </location>
</feature>
<feature type="transmembrane region" description="Helical" evidence="8">
    <location>
        <begin position="89"/>
        <end position="107"/>
    </location>
</feature>
<feature type="transmembrane region" description="Helical" evidence="8">
    <location>
        <begin position="294"/>
        <end position="315"/>
    </location>
</feature>
<protein>
    <submittedName>
        <fullName evidence="9">Achromobactin transport system permease protein CbrB</fullName>
    </submittedName>
</protein>